<accession>A0A8J2LLL8</accession>
<dbReference type="AlphaFoldDB" id="A0A8J2LLL8"/>
<evidence type="ECO:0000313" key="1">
    <source>
        <dbReference type="EMBL" id="CAG7832387.1"/>
    </source>
</evidence>
<dbReference type="EMBL" id="CAJVCH010564780">
    <property type="protein sequence ID" value="CAG7832387.1"/>
    <property type="molecule type" value="Genomic_DNA"/>
</dbReference>
<dbReference type="Proteomes" id="UP000708208">
    <property type="component" value="Unassembled WGS sequence"/>
</dbReference>
<gene>
    <name evidence="1" type="ORF">AFUS01_LOCUS42071</name>
</gene>
<sequence>MVKCYKGINYYKQVKCVIMAWRMDPEFPSYPLWKRGC</sequence>
<keyword evidence="2" id="KW-1185">Reference proteome</keyword>
<comment type="caution">
    <text evidence="1">The sequence shown here is derived from an EMBL/GenBank/DDBJ whole genome shotgun (WGS) entry which is preliminary data.</text>
</comment>
<protein>
    <submittedName>
        <fullName evidence="1">Uncharacterized protein</fullName>
    </submittedName>
</protein>
<name>A0A8J2LLL8_9HEXA</name>
<proteinExistence type="predicted"/>
<evidence type="ECO:0000313" key="2">
    <source>
        <dbReference type="Proteomes" id="UP000708208"/>
    </source>
</evidence>
<reference evidence="1" key="1">
    <citation type="submission" date="2021-06" db="EMBL/GenBank/DDBJ databases">
        <authorList>
            <person name="Hodson N. C."/>
            <person name="Mongue J. A."/>
            <person name="Jaron S. K."/>
        </authorList>
    </citation>
    <scope>NUCLEOTIDE SEQUENCE</scope>
</reference>
<feature type="non-terminal residue" evidence="1">
    <location>
        <position position="1"/>
    </location>
</feature>
<organism evidence="1 2">
    <name type="scientific">Allacma fusca</name>
    <dbReference type="NCBI Taxonomy" id="39272"/>
    <lineage>
        <taxon>Eukaryota</taxon>
        <taxon>Metazoa</taxon>
        <taxon>Ecdysozoa</taxon>
        <taxon>Arthropoda</taxon>
        <taxon>Hexapoda</taxon>
        <taxon>Collembola</taxon>
        <taxon>Symphypleona</taxon>
        <taxon>Sminthuridae</taxon>
        <taxon>Allacma</taxon>
    </lineage>
</organism>